<proteinExistence type="predicted"/>
<dbReference type="EMBL" id="LR031877">
    <property type="protein sequence ID" value="VDD44700.1"/>
    <property type="molecule type" value="Genomic_DNA"/>
</dbReference>
<dbReference type="AlphaFoldDB" id="A0A3P6EXV2"/>
<accession>A0A3P6EXV2</accession>
<protein>
    <submittedName>
        <fullName evidence="1">Uncharacterized protein</fullName>
    </submittedName>
</protein>
<evidence type="ECO:0000313" key="1">
    <source>
        <dbReference type="EMBL" id="VDD44700.1"/>
    </source>
</evidence>
<sequence length="39" mass="4343">MFPTVGEKATASSHHSSVIKLLTQLLRSKHSVRTLRIIV</sequence>
<name>A0A3P6EXV2_BRAOL</name>
<gene>
    <name evidence="1" type="ORF">BOLC5T32247H</name>
</gene>
<organism evidence="1">
    <name type="scientific">Brassica oleracea</name>
    <name type="common">Wild cabbage</name>
    <dbReference type="NCBI Taxonomy" id="3712"/>
    <lineage>
        <taxon>Eukaryota</taxon>
        <taxon>Viridiplantae</taxon>
        <taxon>Streptophyta</taxon>
        <taxon>Embryophyta</taxon>
        <taxon>Tracheophyta</taxon>
        <taxon>Spermatophyta</taxon>
        <taxon>Magnoliopsida</taxon>
        <taxon>eudicotyledons</taxon>
        <taxon>Gunneridae</taxon>
        <taxon>Pentapetalae</taxon>
        <taxon>rosids</taxon>
        <taxon>malvids</taxon>
        <taxon>Brassicales</taxon>
        <taxon>Brassicaceae</taxon>
        <taxon>Brassiceae</taxon>
        <taxon>Brassica</taxon>
    </lineage>
</organism>
<reference evidence="1" key="1">
    <citation type="submission" date="2018-11" db="EMBL/GenBank/DDBJ databases">
        <authorList>
            <consortium name="Genoscope - CEA"/>
            <person name="William W."/>
        </authorList>
    </citation>
    <scope>NUCLEOTIDE SEQUENCE</scope>
</reference>